<dbReference type="EMBL" id="ACJA02000003">
    <property type="protein sequence ID" value="EFH95546.1"/>
    <property type="molecule type" value="Genomic_DNA"/>
</dbReference>
<dbReference type="PIRSF" id="PIRSF032370">
    <property type="entry name" value="UCP032370_VraC"/>
    <property type="match status" value="1"/>
</dbReference>
<name>A0A0E1XIE8_STAAU</name>
<accession>A0A0E1XIE8</accession>
<evidence type="ECO:0000256" key="2">
    <source>
        <dbReference type="PIRNR" id="PIRNR032370"/>
    </source>
</evidence>
<dbReference type="Proteomes" id="UP000003455">
    <property type="component" value="Chromosome"/>
</dbReference>
<dbReference type="HOGENOM" id="CLU_2195295_0_0_9"/>
<gene>
    <name evidence="3" type="ORF">HMPREF0769_11756</name>
</gene>
<proteinExistence type="predicted"/>
<evidence type="ECO:0000313" key="3">
    <source>
        <dbReference type="EMBL" id="EFH95546.1"/>
    </source>
</evidence>
<dbReference type="AlphaFoldDB" id="A0A0E1XIE8"/>
<dbReference type="RefSeq" id="WP_001165054.1">
    <property type="nucleotide sequence ID" value="NZ_CM000952.1"/>
</dbReference>
<dbReference type="SMR" id="A0A0E1XIE8"/>
<protein>
    <recommendedName>
        <fullName evidence="1 2">Protein VraC</fullName>
    </recommendedName>
</protein>
<evidence type="ECO:0000256" key="1">
    <source>
        <dbReference type="ARBA" id="ARBA00013751"/>
    </source>
</evidence>
<comment type="caution">
    <text evidence="3">The sequence shown here is derived from an EMBL/GenBank/DDBJ whole genome shotgun (WGS) entry which is preliminary data.</text>
</comment>
<reference evidence="3" key="1">
    <citation type="submission" date="2010-05" db="EMBL/GenBank/DDBJ databases">
        <authorList>
            <person name="Muzny D."/>
            <person name="Qin X."/>
            <person name="Buhay C."/>
            <person name="Dugan-Rocha S."/>
            <person name="Ding Y."/>
            <person name="Chen G."/>
            <person name="Hawes A."/>
            <person name="Holder M."/>
            <person name="Jhangiani S."/>
            <person name="Johnson A."/>
            <person name="Khan Z."/>
            <person name="Li Z."/>
            <person name="Liu W."/>
            <person name="Liu X."/>
            <person name="Perez L."/>
            <person name="Shen H."/>
            <person name="Wang Q."/>
            <person name="Watt J."/>
            <person name="Xi L."/>
            <person name="Xin Y."/>
            <person name="Zhou J."/>
            <person name="Deng J."/>
            <person name="Jiang H."/>
            <person name="Liu Y."/>
            <person name="Qu J."/>
            <person name="Song X.-Z."/>
            <person name="Zhang L."/>
            <person name="Villasana D."/>
            <person name="Johnson A."/>
            <person name="Liu J."/>
            <person name="Liyanage D."/>
            <person name="Lorensuhewa L."/>
            <person name="Robinson T."/>
            <person name="Song A."/>
            <person name="Song B.-B."/>
            <person name="Dinh H."/>
            <person name="Thornton R."/>
            <person name="Coyle M."/>
            <person name="Francisco L."/>
            <person name="Jackson L."/>
            <person name="Javaid M."/>
            <person name="Korchina V."/>
            <person name="Kovar C."/>
            <person name="Mata R."/>
            <person name="Mathew T."/>
            <person name="Ngo R."/>
            <person name="Nguyen L."/>
            <person name="Nguyen N."/>
            <person name="Okwuonu G."/>
            <person name="Ongeri F."/>
            <person name="Pham C."/>
            <person name="Simmons D."/>
            <person name="Wilczek-Boney K."/>
            <person name="Hale W."/>
            <person name="Jakkamsetti A."/>
            <person name="Pham P."/>
            <person name="Ruth R."/>
            <person name="San Lucas F."/>
            <person name="Warren J."/>
            <person name="Zhang J."/>
            <person name="Zhao Z."/>
            <person name="Zhou C."/>
            <person name="Zhu D."/>
            <person name="Lee S."/>
            <person name="Bess C."/>
            <person name="Blankenburg K."/>
            <person name="Forbes L."/>
            <person name="Fu Q."/>
            <person name="Gubbala S."/>
            <person name="Hirani K."/>
            <person name="Jayaseelan J.C."/>
            <person name="Lara F."/>
            <person name="Munidasa M."/>
            <person name="Palculict T."/>
            <person name="Patil S."/>
            <person name="Pu L.-L."/>
            <person name="Saada N."/>
            <person name="Tang L."/>
            <person name="Weissenberger G."/>
            <person name="Zhu Y."/>
            <person name="Hemphill L."/>
            <person name="Shang Y."/>
            <person name="Youmans B."/>
            <person name="Ayvaz T."/>
            <person name="Ross M."/>
            <person name="Santibanez J."/>
            <person name="Aqrawi P."/>
            <person name="Gross S."/>
            <person name="Joshi V."/>
            <person name="Fowler G."/>
            <person name="Nazareth L."/>
            <person name="Reid J."/>
            <person name="Worley K."/>
            <person name="Petrosino J."/>
            <person name="Highlander S."/>
            <person name="Gibbs R."/>
        </authorList>
    </citation>
    <scope>NUCLEOTIDE SEQUENCE [LARGE SCALE GENOMIC DNA]</scope>
    <source>
        <strain evidence="3">MN8</strain>
    </source>
</reference>
<dbReference type="InterPro" id="IPR016994">
    <property type="entry name" value="UCP032370_VraC"/>
</dbReference>
<organism evidence="3">
    <name type="scientific">Staphylococcus aureus subsp. aureus MN8</name>
    <dbReference type="NCBI Taxonomy" id="548470"/>
    <lineage>
        <taxon>Bacteria</taxon>
        <taxon>Bacillati</taxon>
        <taxon>Bacillota</taxon>
        <taxon>Bacilli</taxon>
        <taxon>Bacillales</taxon>
        <taxon>Staphylococcaceae</taxon>
        <taxon>Staphylococcus</taxon>
    </lineage>
</organism>
<sequence length="121" mass="14156">MQHYLLDSNQRLNVSFSKDSVAAYYHCFNQPYSKEVPPLMCASLWSKFDLFKKYANSELILTKSVINQTQKIKVDTIYVGHLEDIECRQIRNITRYTMALTLTKNDQHVITVTQTFIKAMK</sequence>